<gene>
    <name evidence="6" type="primary">cetZ</name>
    <name evidence="9" type="ORF">C480_00615</name>
</gene>
<dbReference type="Pfam" id="PF00091">
    <property type="entry name" value="Tubulin"/>
    <property type="match status" value="1"/>
</dbReference>
<dbReference type="Gene3D" id="3.40.50.1440">
    <property type="entry name" value="Tubulin/FtsZ, GTPase domain"/>
    <property type="match status" value="1"/>
</dbReference>
<dbReference type="SUPFAM" id="SSF52490">
    <property type="entry name" value="Tubulin nucleotide-binding domain-like"/>
    <property type="match status" value="1"/>
</dbReference>
<evidence type="ECO:0000313" key="10">
    <source>
        <dbReference type="Proteomes" id="UP000011591"/>
    </source>
</evidence>
<keyword evidence="4 6" id="KW-0133">Cell shape</keyword>
<dbReference type="InterPro" id="IPR017975">
    <property type="entry name" value="Tubulin_CS"/>
</dbReference>
<dbReference type="HAMAP" id="MF_01946">
    <property type="entry name" value="CetZ"/>
    <property type="match status" value="1"/>
</dbReference>
<dbReference type="Proteomes" id="UP000011591">
    <property type="component" value="Unassembled WGS sequence"/>
</dbReference>
<keyword evidence="5 6" id="KW-0342">GTP-binding</keyword>
<evidence type="ECO:0000256" key="2">
    <source>
        <dbReference type="ARBA" id="ARBA00022490"/>
    </source>
</evidence>
<feature type="region of interest" description="Disordered" evidence="7">
    <location>
        <begin position="1"/>
        <end position="29"/>
    </location>
</feature>
<dbReference type="InterPro" id="IPR037103">
    <property type="entry name" value="Tubulin/FtsZ-like_C"/>
</dbReference>
<accession>M0BHR3</accession>
<dbReference type="InterPro" id="IPR032907">
    <property type="entry name" value="CetZ"/>
</dbReference>
<dbReference type="InterPro" id="IPR036525">
    <property type="entry name" value="Tubulin/FtsZ_GTPase_sf"/>
</dbReference>
<proteinExistence type="inferred from homology"/>
<dbReference type="InterPro" id="IPR003008">
    <property type="entry name" value="Tubulin_FtsZ_GTPase"/>
</dbReference>
<dbReference type="EMBL" id="AOIP01000007">
    <property type="protein sequence ID" value="ELZ10400.1"/>
    <property type="molecule type" value="Genomic_DNA"/>
</dbReference>
<evidence type="ECO:0000256" key="1">
    <source>
        <dbReference type="ARBA" id="ARBA00006877"/>
    </source>
</evidence>
<dbReference type="GO" id="GO:0003924">
    <property type="term" value="F:GTPase activity"/>
    <property type="evidence" value="ECO:0007669"/>
    <property type="project" value="InterPro"/>
</dbReference>
<dbReference type="InterPro" id="IPR045061">
    <property type="entry name" value="FtsZ/CetZ"/>
</dbReference>
<evidence type="ECO:0000259" key="8">
    <source>
        <dbReference type="SMART" id="SM00864"/>
    </source>
</evidence>
<protein>
    <recommendedName>
        <fullName evidence="6">Tubulin-like protein CetZ</fullName>
    </recommendedName>
</protein>
<comment type="caution">
    <text evidence="9">The sequence shown here is derived from an EMBL/GenBank/DDBJ whole genome shotgun (WGS) entry which is preliminary data.</text>
</comment>
<name>M0BHR3_9EURY</name>
<evidence type="ECO:0000256" key="5">
    <source>
        <dbReference type="ARBA" id="ARBA00023134"/>
    </source>
</evidence>
<comment type="function">
    <text evidence="6">Involved in cell shape control.</text>
</comment>
<dbReference type="GO" id="GO:0032153">
    <property type="term" value="C:cell division site"/>
    <property type="evidence" value="ECO:0007669"/>
    <property type="project" value="TreeGrafter"/>
</dbReference>
<dbReference type="CDD" id="cd02202">
    <property type="entry name" value="CetZ_tubulin-like"/>
    <property type="match status" value="1"/>
</dbReference>
<dbReference type="FunFam" id="3.40.50.1440:FF:000051">
    <property type="entry name" value="Tubulin-like protein CetZ"/>
    <property type="match status" value="1"/>
</dbReference>
<reference evidence="9 10" key="1">
    <citation type="journal article" date="2014" name="PLoS Genet.">
        <title>Phylogenetically driven sequencing of extremely halophilic archaea reveals strategies for static and dynamic osmo-response.</title>
        <authorList>
            <person name="Becker E.A."/>
            <person name="Seitzer P.M."/>
            <person name="Tritt A."/>
            <person name="Larsen D."/>
            <person name="Krusor M."/>
            <person name="Yao A.I."/>
            <person name="Wu D."/>
            <person name="Madern D."/>
            <person name="Eisen J.A."/>
            <person name="Darling A.E."/>
            <person name="Facciotti M.T."/>
        </authorList>
    </citation>
    <scope>NUCLEOTIDE SEQUENCE [LARGE SCALE GENOMIC DNA]</scope>
    <source>
        <strain evidence="9 10">DSM 13077</strain>
    </source>
</reference>
<evidence type="ECO:0000256" key="4">
    <source>
        <dbReference type="ARBA" id="ARBA00022960"/>
    </source>
</evidence>
<dbReference type="Pfam" id="PF21011">
    <property type="entry name" value="CetZ_C"/>
    <property type="match status" value="1"/>
</dbReference>
<feature type="binding site" evidence="6">
    <location>
        <begin position="43"/>
        <end position="47"/>
    </location>
    <ligand>
        <name>GTP</name>
        <dbReference type="ChEBI" id="CHEBI:37565"/>
    </ligand>
</feature>
<dbReference type="PANTHER" id="PTHR30314">
    <property type="entry name" value="CELL DIVISION PROTEIN FTSZ-RELATED"/>
    <property type="match status" value="1"/>
</dbReference>
<dbReference type="GO" id="GO:0008360">
    <property type="term" value="P:regulation of cell shape"/>
    <property type="evidence" value="ECO:0007669"/>
    <property type="project" value="UniProtKB-UniRule"/>
</dbReference>
<evidence type="ECO:0000256" key="3">
    <source>
        <dbReference type="ARBA" id="ARBA00022741"/>
    </source>
</evidence>
<keyword evidence="2 6" id="KW-0963">Cytoplasm</keyword>
<feature type="domain" description="Tubulin/FtsZ GTPase" evidence="8">
    <location>
        <begin position="35"/>
        <end position="257"/>
    </location>
</feature>
<feature type="binding site" evidence="6">
    <location>
        <position position="175"/>
    </location>
    <ligand>
        <name>GTP</name>
        <dbReference type="ChEBI" id="CHEBI:37565"/>
    </ligand>
</feature>
<dbReference type="AlphaFoldDB" id="M0BHR3"/>
<evidence type="ECO:0000256" key="7">
    <source>
        <dbReference type="SAM" id="MobiDB-lite"/>
    </source>
</evidence>
<feature type="binding site" evidence="6">
    <location>
        <position position="220"/>
    </location>
    <ligand>
        <name>GTP</name>
        <dbReference type="ChEBI" id="CHEBI:37565"/>
    </ligand>
</feature>
<feature type="binding site" evidence="6">
    <location>
        <begin position="143"/>
        <end position="145"/>
    </location>
    <ligand>
        <name>GTP</name>
        <dbReference type="ChEBI" id="CHEBI:37565"/>
    </ligand>
</feature>
<feature type="binding site" evidence="6">
    <location>
        <position position="202"/>
    </location>
    <ligand>
        <name>GTP</name>
        <dbReference type="ChEBI" id="CHEBI:37565"/>
    </ligand>
</feature>
<feature type="compositionally biased region" description="Basic and acidic residues" evidence="7">
    <location>
        <begin position="1"/>
        <end position="15"/>
    </location>
</feature>
<dbReference type="SMART" id="SM00864">
    <property type="entry name" value="Tubulin"/>
    <property type="match status" value="1"/>
</dbReference>
<evidence type="ECO:0000256" key="6">
    <source>
        <dbReference type="HAMAP-Rule" id="MF_01946"/>
    </source>
</evidence>
<dbReference type="InterPro" id="IPR048737">
    <property type="entry name" value="CetZ_C"/>
</dbReference>
<dbReference type="PROSITE" id="PS00227">
    <property type="entry name" value="TUBULIN"/>
    <property type="match status" value="1"/>
</dbReference>
<comment type="similarity">
    <text evidence="1 6">Belongs to the CetZ family.</text>
</comment>
<dbReference type="GO" id="GO:0005525">
    <property type="term" value="F:GTP binding"/>
    <property type="evidence" value="ECO:0007669"/>
    <property type="project" value="UniProtKB-UniRule"/>
</dbReference>
<dbReference type="Gene3D" id="3.30.1330.20">
    <property type="entry name" value="Tubulin/FtsZ, C-terminal domain"/>
    <property type="match status" value="1"/>
</dbReference>
<evidence type="ECO:0000313" key="9">
    <source>
        <dbReference type="EMBL" id="ELZ10400.1"/>
    </source>
</evidence>
<dbReference type="GO" id="GO:0005737">
    <property type="term" value="C:cytoplasm"/>
    <property type="evidence" value="ECO:0007669"/>
    <property type="project" value="UniProtKB-SubCell"/>
</dbReference>
<sequence>MGDESATRTGERSARPLENLATRGADERPRETTMKLALIGFGQAGGKIVDEFLAYDSAIDNSFVEAAIAVNSATTDLQGLDHVPQENRVLIGQARVKGHGVGADNELGAEVTEADIDELQGAIDRVPVHEIDAFLIVAGMGGGTGSGGAPVLARHLKRIYTEPVYGLGILPGTDEGGIYTLNAARSFKTLVDEVDNLLVFDNDAWRSAGESVGSGYDRINREIVERFGLLFAAGEVGQNDHVAESVVDSSEIINTLENGVSTIGYASETVESANEGLLSSFRSDTEFDEGTATNRMTSLVRKATLGRLTLPCDAASADRGLVVATGSPEHLNRKGVERGRQWLEDETGSMEIRGGDYPIPGRDDVGAIVLLSGVTAVPRIDQLQQVAIEAQETTESVRANAQEDFATLVDTGGELDALF</sequence>
<keyword evidence="3 6" id="KW-0547">Nucleotide-binding</keyword>
<keyword evidence="10" id="KW-1185">Reference proteome</keyword>
<dbReference type="PATRIC" id="fig|1227491.4.peg.125"/>
<comment type="subcellular location">
    <subcellularLocation>
        <location evidence="6">Cytoplasm</location>
    </subcellularLocation>
</comment>
<dbReference type="PANTHER" id="PTHR30314:SF10">
    <property type="entry name" value="TUBULIN-LIKE PROTEIN CETZ"/>
    <property type="match status" value="1"/>
</dbReference>
<dbReference type="GO" id="GO:0051301">
    <property type="term" value="P:cell division"/>
    <property type="evidence" value="ECO:0007669"/>
    <property type="project" value="TreeGrafter"/>
</dbReference>
<organism evidence="9 10">
    <name type="scientific">Natrialba aegyptia DSM 13077</name>
    <dbReference type="NCBI Taxonomy" id="1227491"/>
    <lineage>
        <taxon>Archaea</taxon>
        <taxon>Methanobacteriati</taxon>
        <taxon>Methanobacteriota</taxon>
        <taxon>Stenosarchaea group</taxon>
        <taxon>Halobacteria</taxon>
        <taxon>Halobacteriales</taxon>
        <taxon>Natrialbaceae</taxon>
        <taxon>Natrialba</taxon>
    </lineage>
</organism>
<dbReference type="GO" id="GO:0007017">
    <property type="term" value="P:microtubule-based process"/>
    <property type="evidence" value="ECO:0007669"/>
    <property type="project" value="InterPro"/>
</dbReference>
<dbReference type="GO" id="GO:0005874">
    <property type="term" value="C:microtubule"/>
    <property type="evidence" value="ECO:0007669"/>
    <property type="project" value="InterPro"/>
</dbReference>